<sequence>MFAQYLATAPVSTHTVLAAGYGPGSGRFGATLAAGIALVGIGIGLLARRRSQRGAGGRVEAVLAQAVAVTALSLGVWHWARSADGFGTGNGRAGAILATLIAVIGVGLGALTLLRAARTGLPADRGAPQTLTSER</sequence>
<keyword evidence="1" id="KW-0472">Membrane</keyword>
<keyword evidence="1" id="KW-1133">Transmembrane helix</keyword>
<dbReference type="Pfam" id="PF19733">
    <property type="entry name" value="DUF6223"/>
    <property type="match status" value="1"/>
</dbReference>
<name>A0A7D6VAI5_9NOCA</name>
<keyword evidence="1" id="KW-0812">Transmembrane</keyword>
<dbReference type="InterPro" id="IPR045770">
    <property type="entry name" value="DUF6223"/>
</dbReference>
<gene>
    <name evidence="2" type="ORF">H0264_30840</name>
</gene>
<protein>
    <submittedName>
        <fullName evidence="2">Uncharacterized protein</fullName>
    </submittedName>
</protein>
<accession>A0A7D6VAI5</accession>
<dbReference type="Proteomes" id="UP000515512">
    <property type="component" value="Chromosome"/>
</dbReference>
<feature type="transmembrane region" description="Helical" evidence="1">
    <location>
        <begin position="92"/>
        <end position="114"/>
    </location>
</feature>
<feature type="transmembrane region" description="Helical" evidence="1">
    <location>
        <begin position="28"/>
        <end position="47"/>
    </location>
</feature>
<dbReference type="KEGG" id="nhu:H0264_30840"/>
<dbReference type="EMBL" id="CP059399">
    <property type="protein sequence ID" value="QLY29602.1"/>
    <property type="molecule type" value="Genomic_DNA"/>
</dbReference>
<keyword evidence="3" id="KW-1185">Reference proteome</keyword>
<organism evidence="2 3">
    <name type="scientific">Nocardia huaxiensis</name>
    <dbReference type="NCBI Taxonomy" id="2755382"/>
    <lineage>
        <taxon>Bacteria</taxon>
        <taxon>Bacillati</taxon>
        <taxon>Actinomycetota</taxon>
        <taxon>Actinomycetes</taxon>
        <taxon>Mycobacteriales</taxon>
        <taxon>Nocardiaceae</taxon>
        <taxon>Nocardia</taxon>
    </lineage>
</organism>
<proteinExistence type="predicted"/>
<evidence type="ECO:0000256" key="1">
    <source>
        <dbReference type="SAM" id="Phobius"/>
    </source>
</evidence>
<evidence type="ECO:0000313" key="2">
    <source>
        <dbReference type="EMBL" id="QLY29602.1"/>
    </source>
</evidence>
<feature type="transmembrane region" description="Helical" evidence="1">
    <location>
        <begin position="59"/>
        <end position="80"/>
    </location>
</feature>
<dbReference type="AlphaFoldDB" id="A0A7D6VAI5"/>
<evidence type="ECO:0000313" key="3">
    <source>
        <dbReference type="Proteomes" id="UP000515512"/>
    </source>
</evidence>
<reference evidence="2 3" key="1">
    <citation type="submission" date="2020-07" db="EMBL/GenBank/DDBJ databases">
        <authorList>
            <person name="Zhuang K."/>
            <person name="Ran Y."/>
        </authorList>
    </citation>
    <scope>NUCLEOTIDE SEQUENCE [LARGE SCALE GENOMIC DNA]</scope>
    <source>
        <strain evidence="2 3">WCH-YHL-001</strain>
    </source>
</reference>
<dbReference type="RefSeq" id="WP_181580806.1">
    <property type="nucleotide sequence ID" value="NZ_CP059399.1"/>
</dbReference>